<sequence>MRILFNQILIRYTMLNPFAKSFIIMLVSTQSHFAQKYNPKLVAKDVELNFADTPLRGIENIETIYYVENDLQTVSAYQNNILQWQTNVILVCGKPTVGKPEIRYIKYEKTTLLIVSGKHSYAEIDIINGKTTCKGSD</sequence>
<dbReference type="AlphaFoldDB" id="A0A6I4NQ51"/>
<dbReference type="RefSeq" id="WP_160373244.1">
    <property type="nucleotide sequence ID" value="NZ_WSTB01000001.1"/>
</dbReference>
<protein>
    <submittedName>
        <fullName evidence="1">Uncharacterized protein</fullName>
    </submittedName>
</protein>
<proteinExistence type="predicted"/>
<gene>
    <name evidence="1" type="ORF">GON26_03110</name>
</gene>
<evidence type="ECO:0000313" key="2">
    <source>
        <dbReference type="Proteomes" id="UP000471501"/>
    </source>
</evidence>
<reference evidence="1 2" key="1">
    <citation type="submission" date="2019-12" db="EMBL/GenBank/DDBJ databases">
        <authorList>
            <person name="Kim Y.S."/>
        </authorList>
    </citation>
    <scope>NUCLEOTIDE SEQUENCE [LARGE SCALE GENOMIC DNA]</scope>
    <source>
        <strain evidence="1 2">GA093</strain>
    </source>
</reference>
<comment type="caution">
    <text evidence="1">The sequence shown here is derived from an EMBL/GenBank/DDBJ whole genome shotgun (WGS) entry which is preliminary data.</text>
</comment>
<accession>A0A6I4NQ51</accession>
<dbReference type="EMBL" id="WSTB01000001">
    <property type="protein sequence ID" value="MWB93334.1"/>
    <property type="molecule type" value="Genomic_DNA"/>
</dbReference>
<keyword evidence="2" id="KW-1185">Reference proteome</keyword>
<organism evidence="1 2">
    <name type="scientific">Flavobacterium hydrocarbonoxydans</name>
    <dbReference type="NCBI Taxonomy" id="2683249"/>
    <lineage>
        <taxon>Bacteria</taxon>
        <taxon>Pseudomonadati</taxon>
        <taxon>Bacteroidota</taxon>
        <taxon>Flavobacteriia</taxon>
        <taxon>Flavobacteriales</taxon>
        <taxon>Flavobacteriaceae</taxon>
        <taxon>Flavobacterium</taxon>
    </lineage>
</organism>
<evidence type="ECO:0000313" key="1">
    <source>
        <dbReference type="EMBL" id="MWB93334.1"/>
    </source>
</evidence>
<name>A0A6I4NQ51_9FLAO</name>
<dbReference type="Proteomes" id="UP000471501">
    <property type="component" value="Unassembled WGS sequence"/>
</dbReference>